<feature type="region of interest" description="Disordered" evidence="1">
    <location>
        <begin position="1"/>
        <end position="38"/>
    </location>
</feature>
<feature type="region of interest" description="Disordered" evidence="1">
    <location>
        <begin position="188"/>
        <end position="232"/>
    </location>
</feature>
<sequence length="612" mass="69603">MSSSQLFTSDDMMKGFQKCPGRRKKIRKDKENMDINKSNGSVSPLYPLSEIFNTPTVSSPKHILGNCEILNTPTSASVNKSTASSLKPKPNMSFVNKSLHIQTSSSGAVRSIDMECINKNDADTMDRQPLSNITNHKSHSISKSQKEKGKGKLLNGETTRNLFEEEFQSPTPQRSDDYYDQLEHSIIGDSEYNEDGTDDSNDEYCTEEPWGEIGDIDSDVETLPSSSKLPKKTRRSCQIPEDYATLGGPSVKCTQCNALMWKEERVNKNVTKGTPIFSLCCKKGDVKLANALAIPPYLLQLYNDEVGDSAEERDMISMKDYYSYRFQVRENEGMTARVFKMKLDQMTNDIKKKSYFGKCVGIMYVVEFQMRGLPHGLKCIRHFPKKYYLANLWCCHWKQMVEDILLKRRHLSQDINLTLNDKQLQYYALAEIDDLLRSIGKSLTNFPQLPQPPSTYLNHGVNNLIIEETRYNMMEMECEYKKLVDQLNQEQLGVYEKILQSIKTSEGGLFFVYGSGGCDMGRCLEDDIVIPPQFCDLKNDNSVDNMIKATYPDFLKNCQDPKFLSERAILTPTNQTVGHLNSLIVEKLPAGISTDVTQNVVYREVFYALPRL</sequence>
<protein>
    <recommendedName>
        <fullName evidence="2">Helitron helicase-like domain-containing protein</fullName>
    </recommendedName>
</protein>
<feature type="domain" description="Helitron helicase-like" evidence="2">
    <location>
        <begin position="328"/>
        <end position="375"/>
    </location>
</feature>
<reference evidence="3" key="1">
    <citation type="submission" date="2023-02" db="EMBL/GenBank/DDBJ databases">
        <title>Genome of toxic invasive species Heracleum sosnowskyi carries increased number of genes despite the absence of recent whole-genome duplications.</title>
        <authorList>
            <person name="Schelkunov M."/>
            <person name="Shtratnikova V."/>
            <person name="Makarenko M."/>
            <person name="Klepikova A."/>
            <person name="Omelchenko D."/>
            <person name="Novikova G."/>
            <person name="Obukhova E."/>
            <person name="Bogdanov V."/>
            <person name="Penin A."/>
            <person name="Logacheva M."/>
        </authorList>
    </citation>
    <scope>NUCLEOTIDE SEQUENCE</scope>
    <source>
        <strain evidence="3">Hsosn_3</strain>
        <tissue evidence="3">Leaf</tissue>
    </source>
</reference>
<dbReference type="Pfam" id="PF14214">
    <property type="entry name" value="Helitron_like_N"/>
    <property type="match status" value="1"/>
</dbReference>
<keyword evidence="4" id="KW-1185">Reference proteome</keyword>
<gene>
    <name evidence="3" type="ORF">POM88_048341</name>
</gene>
<feature type="region of interest" description="Disordered" evidence="1">
    <location>
        <begin position="122"/>
        <end position="155"/>
    </location>
</feature>
<dbReference type="EMBL" id="JAUIZM010000011">
    <property type="protein sequence ID" value="KAK1355085.1"/>
    <property type="molecule type" value="Genomic_DNA"/>
</dbReference>
<feature type="compositionally biased region" description="Acidic residues" evidence="1">
    <location>
        <begin position="191"/>
        <end position="220"/>
    </location>
</feature>
<dbReference type="PANTHER" id="PTHR10492:SF57">
    <property type="entry name" value="ATP-DEPENDENT DNA HELICASE"/>
    <property type="match status" value="1"/>
</dbReference>
<dbReference type="PANTHER" id="PTHR10492">
    <property type="match status" value="1"/>
</dbReference>
<accession>A0AAD8GTN2</accession>
<evidence type="ECO:0000259" key="2">
    <source>
        <dbReference type="Pfam" id="PF14214"/>
    </source>
</evidence>
<name>A0AAD8GTN2_9APIA</name>
<dbReference type="InterPro" id="IPR025476">
    <property type="entry name" value="Helitron_helicase-like"/>
</dbReference>
<evidence type="ECO:0000256" key="1">
    <source>
        <dbReference type="SAM" id="MobiDB-lite"/>
    </source>
</evidence>
<evidence type="ECO:0000313" key="3">
    <source>
        <dbReference type="EMBL" id="KAK1355085.1"/>
    </source>
</evidence>
<organism evidence="3 4">
    <name type="scientific">Heracleum sosnowskyi</name>
    <dbReference type="NCBI Taxonomy" id="360622"/>
    <lineage>
        <taxon>Eukaryota</taxon>
        <taxon>Viridiplantae</taxon>
        <taxon>Streptophyta</taxon>
        <taxon>Embryophyta</taxon>
        <taxon>Tracheophyta</taxon>
        <taxon>Spermatophyta</taxon>
        <taxon>Magnoliopsida</taxon>
        <taxon>eudicotyledons</taxon>
        <taxon>Gunneridae</taxon>
        <taxon>Pentapetalae</taxon>
        <taxon>asterids</taxon>
        <taxon>campanulids</taxon>
        <taxon>Apiales</taxon>
        <taxon>Apiaceae</taxon>
        <taxon>Apioideae</taxon>
        <taxon>apioid superclade</taxon>
        <taxon>Tordylieae</taxon>
        <taxon>Tordyliinae</taxon>
        <taxon>Heracleum</taxon>
    </lineage>
</organism>
<proteinExistence type="predicted"/>
<evidence type="ECO:0000313" key="4">
    <source>
        <dbReference type="Proteomes" id="UP001237642"/>
    </source>
</evidence>
<reference evidence="3" key="2">
    <citation type="submission" date="2023-05" db="EMBL/GenBank/DDBJ databases">
        <authorList>
            <person name="Schelkunov M.I."/>
        </authorList>
    </citation>
    <scope>NUCLEOTIDE SEQUENCE</scope>
    <source>
        <strain evidence="3">Hsosn_3</strain>
        <tissue evidence="3">Leaf</tissue>
    </source>
</reference>
<dbReference type="AlphaFoldDB" id="A0AAD8GTN2"/>
<comment type="caution">
    <text evidence="3">The sequence shown here is derived from an EMBL/GenBank/DDBJ whole genome shotgun (WGS) entry which is preliminary data.</text>
</comment>
<dbReference type="Proteomes" id="UP001237642">
    <property type="component" value="Unassembled WGS sequence"/>
</dbReference>